<dbReference type="InterPro" id="IPR006195">
    <property type="entry name" value="aa-tRNA-synth_II"/>
</dbReference>
<protein>
    <submittedName>
        <fullName evidence="7">Asparaginase</fullName>
    </submittedName>
</protein>
<dbReference type="Pfam" id="PF00152">
    <property type="entry name" value="tRNA-synt_2"/>
    <property type="match status" value="1"/>
</dbReference>
<dbReference type="Gene3D" id="3.30.930.10">
    <property type="entry name" value="Bira Bifunctional Protein, Domain 2"/>
    <property type="match status" value="1"/>
</dbReference>
<accession>A0A846YZ85</accession>
<feature type="domain" description="Aminoacyl-transfer RNA synthetases class-II family profile" evidence="6">
    <location>
        <begin position="108"/>
        <end position="334"/>
    </location>
</feature>
<dbReference type="GO" id="GO:0006421">
    <property type="term" value="P:asparaginyl-tRNA aminoacylation"/>
    <property type="evidence" value="ECO:0007669"/>
    <property type="project" value="TreeGrafter"/>
</dbReference>
<dbReference type="InterPro" id="IPR004364">
    <property type="entry name" value="Aa-tRNA-synt_II"/>
</dbReference>
<comment type="caution">
    <text evidence="7">The sequence shown here is derived from an EMBL/GenBank/DDBJ whole genome shotgun (WGS) entry which is preliminary data.</text>
</comment>
<reference evidence="7 8" key="1">
    <citation type="submission" date="2020-04" db="EMBL/GenBank/DDBJ databases">
        <title>MicrobeNet Type strains.</title>
        <authorList>
            <person name="Nicholson A.C."/>
        </authorList>
    </citation>
    <scope>NUCLEOTIDE SEQUENCE [LARGE SCALE GENOMIC DNA]</scope>
    <source>
        <strain evidence="7 8">ATCC BAA-277</strain>
    </source>
</reference>
<organism evidence="7 8">
    <name type="scientific">Actinomadura latina</name>
    <dbReference type="NCBI Taxonomy" id="163603"/>
    <lineage>
        <taxon>Bacteria</taxon>
        <taxon>Bacillati</taxon>
        <taxon>Actinomycetota</taxon>
        <taxon>Actinomycetes</taxon>
        <taxon>Streptosporangiales</taxon>
        <taxon>Thermomonosporaceae</taxon>
        <taxon>Actinomadura</taxon>
    </lineage>
</organism>
<keyword evidence="5" id="KW-0030">Aminoacyl-tRNA synthetase</keyword>
<keyword evidence="8" id="KW-1185">Reference proteome</keyword>
<evidence type="ECO:0000313" key="7">
    <source>
        <dbReference type="EMBL" id="NKZ03436.1"/>
    </source>
</evidence>
<dbReference type="EMBL" id="JAAXPI010000006">
    <property type="protein sequence ID" value="NKZ03436.1"/>
    <property type="molecule type" value="Genomic_DNA"/>
</dbReference>
<dbReference type="PROSITE" id="PS50862">
    <property type="entry name" value="AA_TRNA_LIGASE_II"/>
    <property type="match status" value="1"/>
</dbReference>
<proteinExistence type="predicted"/>
<dbReference type="GO" id="GO:0004812">
    <property type="term" value="F:aminoacyl-tRNA ligase activity"/>
    <property type="evidence" value="ECO:0007669"/>
    <property type="project" value="UniProtKB-KW"/>
</dbReference>
<name>A0A846YZ85_9ACTN</name>
<keyword evidence="4" id="KW-0648">Protein biosynthesis</keyword>
<dbReference type="AlphaFoldDB" id="A0A846YZ85"/>
<evidence type="ECO:0000313" key="8">
    <source>
        <dbReference type="Proteomes" id="UP000579250"/>
    </source>
</evidence>
<keyword evidence="3" id="KW-0067">ATP-binding</keyword>
<sequence length="334" mass="37028">MALLDELPGGEVKPRFLRVLDDPLYARVVELQDLVGHETAVFWRERNVRCVYLPITTASVSSPMGLGSDSLPVQVELAGVPTYLADSMQFMLEYGCRLSAGGCYYVMPSFRAEQADSMHLNEFFHSEAEIPGGLDDVITVADSYVRHLAGAVLGNLRSSLESLRIDLSHIEAFLDGGTTRMDFDEAVEALDGDPASVHVHDGWRTLTREGERRLMAQAGPGVWVTHFDHLSVPFYQAYDESGERALCADLLLGPGELIGCGERHTTGEDVRKALAAHEVPEADYAWYSTLKDARPMRTGGFGMGVERFFMWVLSNPDIRAMQLVERHHGTRIEP</sequence>
<dbReference type="GO" id="GO:0005524">
    <property type="term" value="F:ATP binding"/>
    <property type="evidence" value="ECO:0007669"/>
    <property type="project" value="UniProtKB-KW"/>
</dbReference>
<evidence type="ECO:0000256" key="4">
    <source>
        <dbReference type="ARBA" id="ARBA00022917"/>
    </source>
</evidence>
<dbReference type="InterPro" id="IPR045864">
    <property type="entry name" value="aa-tRNA-synth_II/BPL/LPL"/>
</dbReference>
<evidence type="ECO:0000259" key="6">
    <source>
        <dbReference type="PROSITE" id="PS50862"/>
    </source>
</evidence>
<evidence type="ECO:0000256" key="5">
    <source>
        <dbReference type="ARBA" id="ARBA00023146"/>
    </source>
</evidence>
<dbReference type="Proteomes" id="UP000579250">
    <property type="component" value="Unassembled WGS sequence"/>
</dbReference>
<dbReference type="PANTHER" id="PTHR22594:SF34">
    <property type="entry name" value="ASPARAGINE--TRNA LIGASE, MITOCHONDRIAL-RELATED"/>
    <property type="match status" value="1"/>
</dbReference>
<evidence type="ECO:0000256" key="1">
    <source>
        <dbReference type="ARBA" id="ARBA00022598"/>
    </source>
</evidence>
<dbReference type="SUPFAM" id="SSF55681">
    <property type="entry name" value="Class II aaRS and biotin synthetases"/>
    <property type="match status" value="1"/>
</dbReference>
<evidence type="ECO:0000256" key="3">
    <source>
        <dbReference type="ARBA" id="ARBA00022840"/>
    </source>
</evidence>
<keyword evidence="2" id="KW-0547">Nucleotide-binding</keyword>
<keyword evidence="1" id="KW-0436">Ligase</keyword>
<evidence type="ECO:0000256" key="2">
    <source>
        <dbReference type="ARBA" id="ARBA00022741"/>
    </source>
</evidence>
<dbReference type="RefSeq" id="WP_083946801.1">
    <property type="nucleotide sequence ID" value="NZ_JAAXPI010000006.1"/>
</dbReference>
<dbReference type="PANTHER" id="PTHR22594">
    <property type="entry name" value="ASPARTYL/LYSYL-TRNA SYNTHETASE"/>
    <property type="match status" value="1"/>
</dbReference>
<gene>
    <name evidence="7" type="ORF">HGB48_06710</name>
</gene>